<evidence type="ECO:0000256" key="1">
    <source>
        <dbReference type="SAM" id="MobiDB-lite"/>
    </source>
</evidence>
<feature type="region of interest" description="Disordered" evidence="1">
    <location>
        <begin position="114"/>
        <end position="133"/>
    </location>
</feature>
<sequence length="524" mass="56638">MSDSRQQVAAVGKTRKPTPDSMDIDMLVQTLEIPVSSKKVETIPFHNNGVQGSAGVDSVVHATVLDSRSSDGKVEKRVEAESLQKACKRMLAEVDIDDGVDAGALNAKRVKKKAVGDMPGRGRGKVARKAKAAGAGGVTRTKVKDVGVARSGEGVGAAGLRRTFKKAGQSEFGSRREAGAGQRQYRRRRGLILSIESGRNRLYRLHWSVHTVGYGVASLKYIICDVHGYGMNHYGVPGEAHLTTVDCYRWSDSILTQLVYMCTARGARCRRTHVSSVVSTPDVRCPLRGCCPRLVMAPATPKAYVLYTVAAHQTYGLIHHGRTPVKNSFAAALIYACLHQTYGLIHRGRTPDALAPLTYGQIPVAVAQTYGYNAGSSGATWEEEGIILDMVLGLWVSARTCHSQRKSEAPPAVNAGLVHSRRASHTYPARPTSVQCMDVCSPGSSDLVGYVWEEPRTYDVSSEDAALDSEATPKAYVLYVVAARQTYGRNPFAAALIYACDAGSSSLDVRSNTRRVSPRRTPTM</sequence>
<protein>
    <submittedName>
        <fullName evidence="2">Uncharacterized protein</fullName>
    </submittedName>
</protein>
<feature type="region of interest" description="Disordered" evidence="1">
    <location>
        <begin position="1"/>
        <end position="21"/>
    </location>
</feature>
<name>A0A0C9UF39_SPHS4</name>
<dbReference type="HOGENOM" id="CLU_519881_0_0_1"/>
<accession>A0A0C9UF39</accession>
<evidence type="ECO:0000313" key="2">
    <source>
        <dbReference type="EMBL" id="KIJ24091.1"/>
    </source>
</evidence>
<dbReference type="EMBL" id="KN837535">
    <property type="protein sequence ID" value="KIJ24091.1"/>
    <property type="molecule type" value="Genomic_DNA"/>
</dbReference>
<dbReference type="AlphaFoldDB" id="A0A0C9UF39"/>
<reference evidence="2 3" key="1">
    <citation type="submission" date="2014-06" db="EMBL/GenBank/DDBJ databases">
        <title>Evolutionary Origins and Diversification of the Mycorrhizal Mutualists.</title>
        <authorList>
            <consortium name="DOE Joint Genome Institute"/>
            <consortium name="Mycorrhizal Genomics Consortium"/>
            <person name="Kohler A."/>
            <person name="Kuo A."/>
            <person name="Nagy L.G."/>
            <person name="Floudas D."/>
            <person name="Copeland A."/>
            <person name="Barry K.W."/>
            <person name="Cichocki N."/>
            <person name="Veneault-Fourrey C."/>
            <person name="LaButti K."/>
            <person name="Lindquist E.A."/>
            <person name="Lipzen A."/>
            <person name="Lundell T."/>
            <person name="Morin E."/>
            <person name="Murat C."/>
            <person name="Riley R."/>
            <person name="Ohm R."/>
            <person name="Sun H."/>
            <person name="Tunlid A."/>
            <person name="Henrissat B."/>
            <person name="Grigoriev I.V."/>
            <person name="Hibbett D.S."/>
            <person name="Martin F."/>
        </authorList>
    </citation>
    <scope>NUCLEOTIDE SEQUENCE [LARGE SCALE GENOMIC DNA]</scope>
    <source>
        <strain evidence="2 3">SS14</strain>
    </source>
</reference>
<evidence type="ECO:0000313" key="3">
    <source>
        <dbReference type="Proteomes" id="UP000054279"/>
    </source>
</evidence>
<keyword evidence="3" id="KW-1185">Reference proteome</keyword>
<organism evidence="2 3">
    <name type="scientific">Sphaerobolus stellatus (strain SS14)</name>
    <dbReference type="NCBI Taxonomy" id="990650"/>
    <lineage>
        <taxon>Eukaryota</taxon>
        <taxon>Fungi</taxon>
        <taxon>Dikarya</taxon>
        <taxon>Basidiomycota</taxon>
        <taxon>Agaricomycotina</taxon>
        <taxon>Agaricomycetes</taxon>
        <taxon>Phallomycetidae</taxon>
        <taxon>Geastrales</taxon>
        <taxon>Sphaerobolaceae</taxon>
        <taxon>Sphaerobolus</taxon>
    </lineage>
</organism>
<gene>
    <name evidence="2" type="ORF">M422DRAFT_56545</name>
</gene>
<proteinExistence type="predicted"/>
<feature type="compositionally biased region" description="Basic residues" evidence="1">
    <location>
        <begin position="122"/>
        <end position="131"/>
    </location>
</feature>
<dbReference type="Proteomes" id="UP000054279">
    <property type="component" value="Unassembled WGS sequence"/>
</dbReference>